<dbReference type="RefSeq" id="WP_006951019.1">
    <property type="nucleotide sequence ID" value="NZ_CAVK010000039.1"/>
</dbReference>
<comment type="caution">
    <text evidence="1">The sequence shown here is derived from an EMBL/GenBank/DDBJ whole genome shotgun (WGS) entry which is preliminary data.</text>
</comment>
<keyword evidence="2" id="KW-1185">Reference proteome</keyword>
<organism evidence="1 2">
    <name type="scientific">Sphingobium indicum BiD32</name>
    <dbReference type="NCBI Taxonomy" id="1301087"/>
    <lineage>
        <taxon>Bacteria</taxon>
        <taxon>Pseudomonadati</taxon>
        <taxon>Pseudomonadota</taxon>
        <taxon>Alphaproteobacteria</taxon>
        <taxon>Sphingomonadales</taxon>
        <taxon>Sphingomonadaceae</taxon>
        <taxon>Sphingobium</taxon>
    </lineage>
</organism>
<accession>N1MI67</accession>
<dbReference type="OrthoDB" id="7181414at2"/>
<gene>
    <name evidence="1" type="ORF">EBBID32_8150</name>
</gene>
<reference evidence="2" key="2">
    <citation type="submission" date="2013-04" db="EMBL/GenBank/DDBJ databases">
        <title>Bisphenol A degrading Sphingobium sp. strain BiD32.</title>
        <authorList>
            <person name="Nielsen J.L."/>
            <person name="Zhou N.A."/>
            <person name="Kjeldal H."/>
        </authorList>
    </citation>
    <scope>NUCLEOTIDE SEQUENCE [LARGE SCALE GENOMIC DNA]</scope>
    <source>
        <strain evidence="2">BiD32</strain>
    </source>
</reference>
<protein>
    <submittedName>
        <fullName evidence="1">Uncharacterized protein</fullName>
    </submittedName>
</protein>
<reference evidence="1 2" key="1">
    <citation type="submission" date="2013-03" db="EMBL/GenBank/DDBJ databases">
        <authorList>
            <person name="Le V."/>
        </authorList>
    </citation>
    <scope>NUCLEOTIDE SEQUENCE [LARGE SCALE GENOMIC DNA]</scope>
    <source>
        <strain evidence="1 2">BiD32</strain>
    </source>
</reference>
<dbReference type="EMBL" id="CAVK010000039">
    <property type="protein sequence ID" value="CCW16479.1"/>
    <property type="molecule type" value="Genomic_DNA"/>
</dbReference>
<evidence type="ECO:0000313" key="1">
    <source>
        <dbReference type="EMBL" id="CCW16479.1"/>
    </source>
</evidence>
<proteinExistence type="predicted"/>
<dbReference type="AlphaFoldDB" id="N1MI67"/>
<dbReference type="Proteomes" id="UP000013201">
    <property type="component" value="Unassembled WGS sequence"/>
</dbReference>
<sequence>MTVTGRISDAAAIELSSYSDHFGYVIAYDRQRPQLALADASPAPKGEYR</sequence>
<name>N1MI67_9SPHN</name>
<evidence type="ECO:0000313" key="2">
    <source>
        <dbReference type="Proteomes" id="UP000013201"/>
    </source>
</evidence>